<dbReference type="EMBL" id="CAADRP010002083">
    <property type="protein sequence ID" value="VFU60848.1"/>
    <property type="molecule type" value="Genomic_DNA"/>
</dbReference>
<keyword evidence="1" id="KW-1133">Transmembrane helix</keyword>
<feature type="transmembrane region" description="Helical" evidence="1">
    <location>
        <begin position="6"/>
        <end position="27"/>
    </location>
</feature>
<dbReference type="AlphaFoldDB" id="A0A6N2N8A5"/>
<dbReference type="PANTHER" id="PTHR34277">
    <property type="entry name" value="CLAVATA3/ESR (CLE)-RELATED PROTEIN 26"/>
    <property type="match status" value="1"/>
</dbReference>
<sequence length="175" mass="19858">MQECHFLISSYICWMLLVLFVRTTCAWDSCLSSYRARADDGVWYQSAEERVSAPTVYPPPPPPPARSYYSLLKSSRSREDKTWEGGRILRALFGAAIFWGVIRFMYVGILPSHATTLMASIRVPSAGAFKHLKLSGGESHLVRHDMDLNYVSKRRVPNGPDPIHNRYTLLSTESF</sequence>
<keyword evidence="1" id="KW-0812">Transmembrane</keyword>
<gene>
    <name evidence="2" type="ORF">SVIM_LOCUS452304</name>
</gene>
<proteinExistence type="predicted"/>
<keyword evidence="1" id="KW-0472">Membrane</keyword>
<feature type="transmembrane region" description="Helical" evidence="1">
    <location>
        <begin position="88"/>
        <end position="109"/>
    </location>
</feature>
<evidence type="ECO:0000256" key="1">
    <source>
        <dbReference type="SAM" id="Phobius"/>
    </source>
</evidence>
<dbReference type="InterPro" id="IPR039316">
    <property type="entry name" value="CLE25/26"/>
</dbReference>
<dbReference type="PANTHER" id="PTHR34277:SF18">
    <property type="entry name" value="CLAVATA3_ESR (CLE)-RELATED PROTEIN 25"/>
    <property type="match status" value="1"/>
</dbReference>
<protein>
    <submittedName>
        <fullName evidence="2">Uncharacterized protein</fullName>
    </submittedName>
</protein>
<evidence type="ECO:0000313" key="2">
    <source>
        <dbReference type="EMBL" id="VFU60848.1"/>
    </source>
</evidence>
<reference evidence="2" key="1">
    <citation type="submission" date="2019-03" db="EMBL/GenBank/DDBJ databases">
        <authorList>
            <person name="Mank J."/>
            <person name="Almeida P."/>
        </authorList>
    </citation>
    <scope>NUCLEOTIDE SEQUENCE</scope>
    <source>
        <strain evidence="2">78183</strain>
    </source>
</reference>
<accession>A0A6N2N8A5</accession>
<organism evidence="2">
    <name type="scientific">Salix viminalis</name>
    <name type="common">Common osier</name>
    <name type="synonym">Basket willow</name>
    <dbReference type="NCBI Taxonomy" id="40686"/>
    <lineage>
        <taxon>Eukaryota</taxon>
        <taxon>Viridiplantae</taxon>
        <taxon>Streptophyta</taxon>
        <taxon>Embryophyta</taxon>
        <taxon>Tracheophyta</taxon>
        <taxon>Spermatophyta</taxon>
        <taxon>Magnoliopsida</taxon>
        <taxon>eudicotyledons</taxon>
        <taxon>Gunneridae</taxon>
        <taxon>Pentapetalae</taxon>
        <taxon>rosids</taxon>
        <taxon>fabids</taxon>
        <taxon>Malpighiales</taxon>
        <taxon>Salicaceae</taxon>
        <taxon>Saliceae</taxon>
        <taxon>Salix</taxon>
    </lineage>
</organism>
<name>A0A6N2N8A5_SALVM</name>